<dbReference type="RefSeq" id="WP_132816577.1">
    <property type="nucleotide sequence ID" value="NZ_SMKI01000029.1"/>
</dbReference>
<protein>
    <submittedName>
        <fullName evidence="2">DUF397 domain-containing protein</fullName>
    </submittedName>
</protein>
<gene>
    <name evidence="2" type="ORF">E1283_04665</name>
</gene>
<dbReference type="EMBL" id="SMKI01000029">
    <property type="protein sequence ID" value="TDC78652.1"/>
    <property type="molecule type" value="Genomic_DNA"/>
</dbReference>
<keyword evidence="3" id="KW-1185">Reference proteome</keyword>
<dbReference type="Pfam" id="PF04149">
    <property type="entry name" value="DUF397"/>
    <property type="match status" value="2"/>
</dbReference>
<feature type="domain" description="DUF397" evidence="1">
    <location>
        <begin position="10"/>
        <end position="26"/>
    </location>
</feature>
<feature type="domain" description="DUF397" evidence="1">
    <location>
        <begin position="27"/>
        <end position="80"/>
    </location>
</feature>
<evidence type="ECO:0000259" key="1">
    <source>
        <dbReference type="Pfam" id="PF04149"/>
    </source>
</evidence>
<comment type="caution">
    <text evidence="2">The sequence shown here is derived from an EMBL/GenBank/DDBJ whole genome shotgun (WGS) entry which is preliminary data.</text>
</comment>
<dbReference type="AlphaFoldDB" id="A0A4R4TT56"/>
<organism evidence="2 3">
    <name type="scientific">Streptomyces hainanensis</name>
    <dbReference type="NCBI Taxonomy" id="402648"/>
    <lineage>
        <taxon>Bacteria</taxon>
        <taxon>Bacillati</taxon>
        <taxon>Actinomycetota</taxon>
        <taxon>Actinomycetes</taxon>
        <taxon>Kitasatosporales</taxon>
        <taxon>Streptomycetaceae</taxon>
        <taxon>Streptomyces</taxon>
    </lineage>
</organism>
<reference evidence="2 3" key="1">
    <citation type="submission" date="2019-03" db="EMBL/GenBank/DDBJ databases">
        <title>Draft genome sequences of novel Actinobacteria.</title>
        <authorList>
            <person name="Sahin N."/>
            <person name="Ay H."/>
            <person name="Saygin H."/>
        </authorList>
    </citation>
    <scope>NUCLEOTIDE SEQUENCE [LARGE SCALE GENOMIC DNA]</scope>
    <source>
        <strain evidence="2 3">DSM 41900</strain>
    </source>
</reference>
<evidence type="ECO:0000313" key="2">
    <source>
        <dbReference type="EMBL" id="TDC78652.1"/>
    </source>
</evidence>
<name>A0A4R4TT56_9ACTN</name>
<sequence length="82" mass="8781">MVGTELTKTEWRKSSYSNDNGDCVEVGWRKSSYSNQNGGDCLEVGDGVPGGLPVRDSKVPSGDVLTFAAPAWAAFVARLRES</sequence>
<evidence type="ECO:0000313" key="3">
    <source>
        <dbReference type="Proteomes" id="UP000295345"/>
    </source>
</evidence>
<dbReference type="InterPro" id="IPR007278">
    <property type="entry name" value="DUF397"/>
</dbReference>
<dbReference type="OrthoDB" id="4570646at2"/>
<dbReference type="Proteomes" id="UP000295345">
    <property type="component" value="Unassembled WGS sequence"/>
</dbReference>
<proteinExistence type="predicted"/>
<accession>A0A4R4TT56</accession>